<evidence type="ECO:0000256" key="1">
    <source>
        <dbReference type="SAM" id="MobiDB-lite"/>
    </source>
</evidence>
<sequence length="230" mass="25428">MTASSKTDPLLAKAEPTSNTGSTNNHYRGRKEQEYVRETTPRSVRKEGEEGLQASEQRFSRSLWLRPWFNTVEQKKGDLGFRGDEKCERFSLVPTAAKFDVPYNPCMNCKGLPTGPGAALGNTILPLGEIHRQDGPAMSVSTVDARNLAKSLCVCQGATDSQGQNQEQGGKTSRTTSCKAEITNFVYLLYIEPVNVDSHAWYKPKQSSTVVYNKKRIGLMTCEIGMDRPG</sequence>
<accession>A0ABQ9DR87</accession>
<name>A0ABQ9DR87_9PASS</name>
<evidence type="ECO:0000313" key="3">
    <source>
        <dbReference type="Proteomes" id="UP001145742"/>
    </source>
</evidence>
<proteinExistence type="predicted"/>
<gene>
    <name evidence="2" type="ORF">WISP_29481</name>
</gene>
<protein>
    <submittedName>
        <fullName evidence="2">Uncharacterized protein</fullName>
    </submittedName>
</protein>
<feature type="region of interest" description="Disordered" evidence="1">
    <location>
        <begin position="1"/>
        <end position="53"/>
    </location>
</feature>
<feature type="compositionally biased region" description="Polar residues" evidence="1">
    <location>
        <begin position="16"/>
        <end position="26"/>
    </location>
</feature>
<evidence type="ECO:0000313" key="2">
    <source>
        <dbReference type="EMBL" id="KAJ7424290.1"/>
    </source>
</evidence>
<dbReference type="EMBL" id="WHWB01032720">
    <property type="protein sequence ID" value="KAJ7424290.1"/>
    <property type="molecule type" value="Genomic_DNA"/>
</dbReference>
<organism evidence="2 3">
    <name type="scientific">Willisornis vidua</name>
    <name type="common">Xingu scale-backed antbird</name>
    <dbReference type="NCBI Taxonomy" id="1566151"/>
    <lineage>
        <taxon>Eukaryota</taxon>
        <taxon>Metazoa</taxon>
        <taxon>Chordata</taxon>
        <taxon>Craniata</taxon>
        <taxon>Vertebrata</taxon>
        <taxon>Euteleostomi</taxon>
        <taxon>Archelosauria</taxon>
        <taxon>Archosauria</taxon>
        <taxon>Dinosauria</taxon>
        <taxon>Saurischia</taxon>
        <taxon>Theropoda</taxon>
        <taxon>Coelurosauria</taxon>
        <taxon>Aves</taxon>
        <taxon>Neognathae</taxon>
        <taxon>Neoaves</taxon>
        <taxon>Telluraves</taxon>
        <taxon>Australaves</taxon>
        <taxon>Passeriformes</taxon>
        <taxon>Thamnophilidae</taxon>
        <taxon>Willisornis</taxon>
    </lineage>
</organism>
<dbReference type="Proteomes" id="UP001145742">
    <property type="component" value="Unassembled WGS sequence"/>
</dbReference>
<feature type="compositionally biased region" description="Basic and acidic residues" evidence="1">
    <location>
        <begin position="30"/>
        <end position="49"/>
    </location>
</feature>
<comment type="caution">
    <text evidence="2">The sequence shown here is derived from an EMBL/GenBank/DDBJ whole genome shotgun (WGS) entry which is preliminary data.</text>
</comment>
<keyword evidence="3" id="KW-1185">Reference proteome</keyword>
<reference evidence="2" key="1">
    <citation type="submission" date="2019-10" db="EMBL/GenBank/DDBJ databases">
        <authorList>
            <person name="Soares A.E.R."/>
            <person name="Aleixo A."/>
            <person name="Schneider P."/>
            <person name="Miyaki C.Y."/>
            <person name="Schneider M.P."/>
            <person name="Mello C."/>
            <person name="Vasconcelos A.T.R."/>
        </authorList>
    </citation>
    <scope>NUCLEOTIDE SEQUENCE</scope>
    <source>
        <tissue evidence="2">Muscle</tissue>
    </source>
</reference>